<comment type="caution">
    <text evidence="1">The sequence shown here is derived from an EMBL/GenBank/DDBJ whole genome shotgun (WGS) entry which is preliminary data.</text>
</comment>
<dbReference type="RefSeq" id="WP_289162366.1">
    <property type="nucleotide sequence ID" value="NZ_JASZZN010000003.1"/>
</dbReference>
<reference evidence="1 2" key="1">
    <citation type="submission" date="2023-06" db="EMBL/GenBank/DDBJ databases">
        <title>Roseiconus lacunae JC819 isolated from Gulf of Mannar region, Tamil Nadu.</title>
        <authorList>
            <person name="Pk S."/>
            <person name="Ch S."/>
            <person name="Ch V.R."/>
        </authorList>
    </citation>
    <scope>NUCLEOTIDE SEQUENCE [LARGE SCALE GENOMIC DNA]</scope>
    <source>
        <strain evidence="1 2">JC819</strain>
    </source>
</reference>
<evidence type="ECO:0000313" key="2">
    <source>
        <dbReference type="Proteomes" id="UP001239462"/>
    </source>
</evidence>
<accession>A0ABT7PEN7</accession>
<organism evidence="1 2">
    <name type="scientific">Roseiconus lacunae</name>
    <dbReference type="NCBI Taxonomy" id="2605694"/>
    <lineage>
        <taxon>Bacteria</taxon>
        <taxon>Pseudomonadati</taxon>
        <taxon>Planctomycetota</taxon>
        <taxon>Planctomycetia</taxon>
        <taxon>Pirellulales</taxon>
        <taxon>Pirellulaceae</taxon>
        <taxon>Roseiconus</taxon>
    </lineage>
</organism>
<dbReference type="Proteomes" id="UP001239462">
    <property type="component" value="Unassembled WGS sequence"/>
</dbReference>
<evidence type="ECO:0000313" key="1">
    <source>
        <dbReference type="EMBL" id="MDM4014686.1"/>
    </source>
</evidence>
<dbReference type="EMBL" id="JASZZN010000003">
    <property type="protein sequence ID" value="MDM4014686.1"/>
    <property type="molecule type" value="Genomic_DNA"/>
</dbReference>
<name>A0ABT7PEN7_9BACT</name>
<proteinExistence type="predicted"/>
<sequence length="71" mass="8152">MTKSETTNSGIHRRQELRFVERALRGGWNVTDEQRAIARDLADEVLDDDGAFERERQAAERVLSLLGELPR</sequence>
<gene>
    <name evidence="1" type="ORF">QTN89_04530</name>
</gene>
<protein>
    <submittedName>
        <fullName evidence="1">Uncharacterized protein</fullName>
    </submittedName>
</protein>
<keyword evidence="2" id="KW-1185">Reference proteome</keyword>